<feature type="transmembrane region" description="Helical" evidence="1">
    <location>
        <begin position="49"/>
        <end position="68"/>
    </location>
</feature>
<name>B5EUA9_ALIFM</name>
<dbReference type="RefSeq" id="WP_012535382.1">
    <property type="nucleotide sequence ID" value="NC_011186.1"/>
</dbReference>
<gene>
    <name evidence="2" type="ordered locus">VFMJ11_A0728</name>
</gene>
<dbReference type="HOGENOM" id="CLU_151976_0_0_6"/>
<protein>
    <recommendedName>
        <fullName evidence="4">SMODS and SLOG-associating 2TM effector domain-containing protein</fullName>
    </recommendedName>
</protein>
<dbReference type="AlphaFoldDB" id="B5EUA9"/>
<sequence>MSIEMENSRIDESVSKFIIYVENYRKNLNKQGVWLFLATIGCMGLEPTWLKIMALFVTLIIFFSNLLIEFEGEGRHLTYDEAMNQIKQKIELMSCENDKSYWFTCLDNIKKHRLGFFITFYKSYIYLISFVFYLICLILVMFEVALN</sequence>
<dbReference type="KEGG" id="vfm:VFMJ11_A0728"/>
<reference evidence="3" key="1">
    <citation type="submission" date="2008-08" db="EMBL/GenBank/DDBJ databases">
        <title>Complete sequence of Vibrio fischeri strain MJ11.</title>
        <authorList>
            <person name="Mandel M.J."/>
            <person name="Stabb E.V."/>
            <person name="Ruby E.G."/>
            <person name="Ferriera S."/>
            <person name="Johnson J."/>
            <person name="Kravitz S."/>
            <person name="Beeson K."/>
            <person name="Sutton G."/>
            <person name="Rogers Y.-H."/>
            <person name="Friedman R."/>
            <person name="Frazier M."/>
            <person name="Venter J.C."/>
        </authorList>
    </citation>
    <scope>NUCLEOTIDE SEQUENCE [LARGE SCALE GENOMIC DNA]</scope>
    <source>
        <strain evidence="3">MJ11</strain>
    </source>
</reference>
<feature type="transmembrane region" description="Helical" evidence="1">
    <location>
        <begin position="124"/>
        <end position="146"/>
    </location>
</feature>
<keyword evidence="1" id="KW-1133">Transmembrane helix</keyword>
<keyword evidence="1" id="KW-0472">Membrane</keyword>
<evidence type="ECO:0000313" key="3">
    <source>
        <dbReference type="Proteomes" id="UP000001857"/>
    </source>
</evidence>
<dbReference type="EMBL" id="CP001133">
    <property type="protein sequence ID" value="ACH64273.1"/>
    <property type="molecule type" value="Genomic_DNA"/>
</dbReference>
<evidence type="ECO:0000256" key="1">
    <source>
        <dbReference type="SAM" id="Phobius"/>
    </source>
</evidence>
<keyword evidence="1" id="KW-0812">Transmembrane</keyword>
<reference evidence="2 3" key="2">
    <citation type="journal article" date="2009" name="Nature">
        <title>A single regulatory gene is sufficient to alter bacterial host range.</title>
        <authorList>
            <person name="Mandel M.J."/>
            <person name="Wollenberg M.S."/>
            <person name="Stabb E.V."/>
            <person name="Visick K.L."/>
            <person name="Ruby E.G."/>
        </authorList>
    </citation>
    <scope>NUCLEOTIDE SEQUENCE [LARGE SCALE GENOMIC DNA]</scope>
    <source>
        <strain evidence="2 3">MJ11</strain>
    </source>
</reference>
<dbReference type="Proteomes" id="UP000001857">
    <property type="component" value="Chromosome II"/>
</dbReference>
<proteinExistence type="predicted"/>
<organism evidence="2 3">
    <name type="scientific">Aliivibrio fischeri (strain MJ11)</name>
    <name type="common">Vibrio fischeri</name>
    <dbReference type="NCBI Taxonomy" id="388396"/>
    <lineage>
        <taxon>Bacteria</taxon>
        <taxon>Pseudomonadati</taxon>
        <taxon>Pseudomonadota</taxon>
        <taxon>Gammaproteobacteria</taxon>
        <taxon>Vibrionales</taxon>
        <taxon>Vibrionaceae</taxon>
        <taxon>Aliivibrio</taxon>
    </lineage>
</organism>
<evidence type="ECO:0008006" key="4">
    <source>
        <dbReference type="Google" id="ProtNLM"/>
    </source>
</evidence>
<evidence type="ECO:0000313" key="2">
    <source>
        <dbReference type="EMBL" id="ACH64273.1"/>
    </source>
</evidence>
<accession>B5EUA9</accession>